<dbReference type="InterPro" id="IPR008532">
    <property type="entry name" value="NFACT_RNA-bd"/>
</dbReference>
<feature type="domain" description="NFACT RNA-binding" evidence="1">
    <location>
        <begin position="64"/>
        <end position="173"/>
    </location>
</feature>
<dbReference type="InterPro" id="IPR051608">
    <property type="entry name" value="RQC_Subunit_NEMF"/>
</dbReference>
<organism evidence="2 3">
    <name type="scientific">Candidatus Iainarchaeum sp</name>
    <dbReference type="NCBI Taxonomy" id="3101447"/>
    <lineage>
        <taxon>Archaea</taxon>
        <taxon>Candidatus Iainarchaeota</taxon>
        <taxon>Candidatus Iainarchaeia</taxon>
        <taxon>Candidatus Iainarchaeales</taxon>
        <taxon>Candidatus Iainarchaeaceae</taxon>
        <taxon>Candidatus Iainarchaeum</taxon>
    </lineage>
</organism>
<dbReference type="GO" id="GO:1990112">
    <property type="term" value="C:RQC complex"/>
    <property type="evidence" value="ECO:0007669"/>
    <property type="project" value="TreeGrafter"/>
</dbReference>
<dbReference type="Proteomes" id="UP000526302">
    <property type="component" value="Unassembled WGS sequence"/>
</dbReference>
<dbReference type="AlphaFoldDB" id="A0A7K4C048"/>
<dbReference type="Pfam" id="PF05670">
    <property type="entry name" value="NFACT-R_1"/>
    <property type="match status" value="1"/>
</dbReference>
<dbReference type="PANTHER" id="PTHR15239">
    <property type="entry name" value="NUCLEAR EXPORT MEDIATOR FACTOR NEMF"/>
    <property type="match status" value="1"/>
</dbReference>
<dbReference type="PANTHER" id="PTHR15239:SF6">
    <property type="entry name" value="RIBOSOME QUALITY CONTROL COMPLEX SUBUNIT NEMF"/>
    <property type="match status" value="1"/>
</dbReference>
<dbReference type="GO" id="GO:0072344">
    <property type="term" value="P:rescue of stalled ribosome"/>
    <property type="evidence" value="ECO:0007669"/>
    <property type="project" value="TreeGrafter"/>
</dbReference>
<protein>
    <submittedName>
        <fullName evidence="2">DUF814 domain-containing protein</fullName>
    </submittedName>
</protein>
<comment type="caution">
    <text evidence="2">The sequence shown here is derived from an EMBL/GenBank/DDBJ whole genome shotgun (WGS) entry which is preliminary data.</text>
</comment>
<accession>A0A7K4C048</accession>
<reference evidence="2 3" key="1">
    <citation type="journal article" date="2020" name="Biotechnol. Biofuels">
        <title>New insights from the biogas microbiome by comprehensive genome-resolved metagenomics of nearly 1600 species originating from multiple anaerobic digesters.</title>
        <authorList>
            <person name="Campanaro S."/>
            <person name="Treu L."/>
            <person name="Rodriguez-R L.M."/>
            <person name="Kovalovszki A."/>
            <person name="Ziels R.M."/>
            <person name="Maus I."/>
            <person name="Zhu X."/>
            <person name="Kougias P.G."/>
            <person name="Basile A."/>
            <person name="Luo G."/>
            <person name="Schluter A."/>
            <person name="Konstantinidis K.T."/>
            <person name="Angelidaki I."/>
        </authorList>
    </citation>
    <scope>NUCLEOTIDE SEQUENCE [LARGE SCALE GENOMIC DNA]</scope>
    <source>
        <strain evidence="2">AS22ysBPME_79</strain>
    </source>
</reference>
<evidence type="ECO:0000313" key="3">
    <source>
        <dbReference type="Proteomes" id="UP000526302"/>
    </source>
</evidence>
<sequence length="255" mass="29102">MEIEIDLSKTIEENATMYYNKSKDARKTIVGLHKALEVAVKKSISKEEKKLVKIERSQKWFEQFRWFFSSDGFLVVGGKDAKSNENVVKKRMKENDVYFHAEVYGAPHCFIQSQGKSIPITTMNEAAQFAVTFSKAWEQNILIADAYSVKPEQVSKTARPGEYLPTGAFMIYGERNWFKKTPLSCAIGFFEKEGTLMSGPVSAIKKNCKFFVELKQGRVEKNKAAVKLKKIFEKKGYVFPQEKYLSLIPNGGFEL</sequence>
<proteinExistence type="predicted"/>
<name>A0A7K4C048_9ARCH</name>
<evidence type="ECO:0000259" key="1">
    <source>
        <dbReference type="Pfam" id="PF05670"/>
    </source>
</evidence>
<dbReference type="GO" id="GO:0043023">
    <property type="term" value="F:ribosomal large subunit binding"/>
    <property type="evidence" value="ECO:0007669"/>
    <property type="project" value="TreeGrafter"/>
</dbReference>
<dbReference type="EMBL" id="JAAZKV010000030">
    <property type="protein sequence ID" value="NMA44884.1"/>
    <property type="molecule type" value="Genomic_DNA"/>
</dbReference>
<gene>
    <name evidence="2" type="ORF">GX950_03685</name>
</gene>
<dbReference type="GO" id="GO:0000049">
    <property type="term" value="F:tRNA binding"/>
    <property type="evidence" value="ECO:0007669"/>
    <property type="project" value="TreeGrafter"/>
</dbReference>
<evidence type="ECO:0000313" key="2">
    <source>
        <dbReference type="EMBL" id="NMA44884.1"/>
    </source>
</evidence>